<dbReference type="AlphaFoldDB" id="A0A088E6Q1"/>
<sequence length="168" mass="19551">MKLINMVQDSDVLNEIQRLYDGKPVTVSRLKRKFQGEGLEEVLKRLEEQGKIRSIPVKGGKAYEPSLDKLDQVLKEISNLRDEIRKLQEYLLERTKVSTDSFDEIYERVRDNLGYAHLQAIRVEMGLGKEEFYSTLRDHIESRYDLIAGGDEGYVRKGSIYGIVKRKR</sequence>
<dbReference type="Proteomes" id="UP000029084">
    <property type="component" value="Chromosome"/>
</dbReference>
<organism evidence="1 2">
    <name type="scientific">Metallosphaera sedula</name>
    <dbReference type="NCBI Taxonomy" id="43687"/>
    <lineage>
        <taxon>Archaea</taxon>
        <taxon>Thermoproteota</taxon>
        <taxon>Thermoprotei</taxon>
        <taxon>Sulfolobales</taxon>
        <taxon>Sulfolobaceae</taxon>
        <taxon>Metallosphaera</taxon>
    </lineage>
</organism>
<protein>
    <submittedName>
        <fullName evidence="1">Uncharacterized protein</fullName>
    </submittedName>
</protein>
<dbReference type="EMBL" id="CP008822">
    <property type="protein sequence ID" value="AIM27020.1"/>
    <property type="molecule type" value="Genomic_DNA"/>
</dbReference>
<gene>
    <name evidence="1" type="ORF">HA72_0861</name>
</gene>
<reference evidence="1 2" key="1">
    <citation type="journal article" date="2014" name="J. Bacteriol.">
        <title>Role of an Archaeal PitA Transporter in the Copper and Arsenic Resistance of Metallosphaera sedula, an Extreme Thermoacidophile.</title>
        <authorList>
            <person name="McCarthy S."/>
            <person name="Ai C."/>
            <person name="Wheaton G."/>
            <person name="Tevatia R."/>
            <person name="Eckrich V."/>
            <person name="Kelly R."/>
            <person name="Blum P."/>
        </authorList>
    </citation>
    <scope>NUCLEOTIDE SEQUENCE [LARGE SCALE GENOMIC DNA]</scope>
    <source>
        <strain evidence="1 2">CuR1</strain>
    </source>
</reference>
<dbReference type="OMA" id="DIRIEMG"/>
<name>A0A088E6Q1_9CREN</name>
<proteinExistence type="predicted"/>
<accession>A0A088E6Q1</accession>
<evidence type="ECO:0000313" key="2">
    <source>
        <dbReference type="Proteomes" id="UP000029084"/>
    </source>
</evidence>
<evidence type="ECO:0000313" key="1">
    <source>
        <dbReference type="EMBL" id="AIM27020.1"/>
    </source>
</evidence>